<keyword evidence="2" id="KW-0547">Nucleotide-binding</keyword>
<dbReference type="InterPro" id="IPR049730">
    <property type="entry name" value="SNF2/RAD54-like_C"/>
</dbReference>
<keyword evidence="3" id="KW-0378">Hydrolase</keyword>
<dbReference type="PANTHER" id="PTHR45821:SF5">
    <property type="entry name" value="SNF2 DOMAIN-CONTAINING PROTEIN CLASSY 4"/>
    <property type="match status" value="1"/>
</dbReference>
<gene>
    <name evidence="10" type="ORF">SLEP1_g8434</name>
</gene>
<dbReference type="GO" id="GO:0004386">
    <property type="term" value="F:helicase activity"/>
    <property type="evidence" value="ECO:0007669"/>
    <property type="project" value="UniProtKB-KW"/>
</dbReference>
<evidence type="ECO:0000259" key="9">
    <source>
        <dbReference type="PROSITE" id="PS51194"/>
    </source>
</evidence>
<evidence type="ECO:0000256" key="2">
    <source>
        <dbReference type="ARBA" id="ARBA00022741"/>
    </source>
</evidence>
<organism evidence="10 11">
    <name type="scientific">Rubroshorea leprosula</name>
    <dbReference type="NCBI Taxonomy" id="152421"/>
    <lineage>
        <taxon>Eukaryota</taxon>
        <taxon>Viridiplantae</taxon>
        <taxon>Streptophyta</taxon>
        <taxon>Embryophyta</taxon>
        <taxon>Tracheophyta</taxon>
        <taxon>Spermatophyta</taxon>
        <taxon>Magnoliopsida</taxon>
        <taxon>eudicotyledons</taxon>
        <taxon>Gunneridae</taxon>
        <taxon>Pentapetalae</taxon>
        <taxon>rosids</taxon>
        <taxon>malvids</taxon>
        <taxon>Malvales</taxon>
        <taxon>Dipterocarpaceae</taxon>
        <taxon>Rubroshorea</taxon>
    </lineage>
</organism>
<keyword evidence="4" id="KW-0347">Helicase</keyword>
<keyword evidence="11" id="KW-1185">Reference proteome</keyword>
<proteinExistence type="predicted"/>
<feature type="compositionally biased region" description="Low complexity" evidence="7">
    <location>
        <begin position="66"/>
        <end position="77"/>
    </location>
</feature>
<feature type="region of interest" description="Disordered" evidence="7">
    <location>
        <begin position="22"/>
        <end position="178"/>
    </location>
</feature>
<comment type="subcellular location">
    <subcellularLocation>
        <location evidence="1">Nucleus</location>
    </subcellularLocation>
</comment>
<feature type="region of interest" description="Disordered" evidence="7">
    <location>
        <begin position="221"/>
        <end position="350"/>
    </location>
</feature>
<dbReference type="GO" id="GO:0005524">
    <property type="term" value="F:ATP binding"/>
    <property type="evidence" value="ECO:0007669"/>
    <property type="project" value="UniProtKB-KW"/>
</dbReference>
<dbReference type="InterPro" id="IPR014001">
    <property type="entry name" value="Helicase_ATP-bd"/>
</dbReference>
<feature type="compositionally biased region" description="Acidic residues" evidence="7">
    <location>
        <begin position="129"/>
        <end position="145"/>
    </location>
</feature>
<dbReference type="AlphaFoldDB" id="A0AAV5IBH4"/>
<accession>A0AAV5IBH4</accession>
<evidence type="ECO:0000256" key="5">
    <source>
        <dbReference type="ARBA" id="ARBA00022840"/>
    </source>
</evidence>
<evidence type="ECO:0000313" key="11">
    <source>
        <dbReference type="Proteomes" id="UP001054252"/>
    </source>
</evidence>
<evidence type="ECO:0000313" key="10">
    <source>
        <dbReference type="EMBL" id="GKU95016.1"/>
    </source>
</evidence>
<sequence>MDSFSCIARRTRSQTYYLRNARKSKGVGENQGRWGDSGHGASAKSKLGKRKRNGLEEEDDVELLRSLSDSSVISISSDSDDNDGEPEPEYGLPEEEEESDSCSKQQISSCKRESNVDQSRHSEDSSLHEEEDAVDDESDESEEEKEVSVERQKGDEDLVEDLLAPLKEKDSNKCSHSPCRKETLTQKFSFGFDNPVENSGYEEEELNNLWNDMDFNFRLDEGRSTDCGAVSDDKKNESGNGTHDASLCSQGECDLIFDSPRSSAISISSDSNDTDSEPEHGLTEGEESHFCSEQHTSLGKGDKNVHQSRNSKDSCKEEESDEGRDGQSDESKEEKRVRVPRKKREKKKVRVAKEENANFVRVLADSILKKGDGNLLEDLLAPLKEEDPDKGSDSPCTEETLPQRFSFGIDKPVEKSGSEEELDNLWKEMDFNLTLDEIGSTDYGAVSDNEKNESANGENDASLCSKGEHDLILDLELGLRCIVCGFVKLEIKYVCSPIEKDYHGSERENLYFEKDGSLFNQLKLQLGGGNLWDSCDLMEGKVWELIPEIWMNLYPHQREGFRFLWKNLAGSFDLAKLRSSNANQIGGCIISHAPGTGKTRLTMVFLQAFLQIFQNCRPVIVAPKSVLVTWVEEFKKWKINVPFHNLNDLEFSEEERKVVVDYMEKIRHKNFSKNEIRMMKLYLWTNKPSILGVSYCLFEKLVGGKFTNDEGRKKKRKEAKAETKVPKKSNGVVGEEREEMRKILLEMPGLLVLDEGHTPRNHRSGIWKCLSKVKTKRRIILSGTPFQNNFTELYNTLCIVRPSLPDKIPLQLKKFCQKTLMPRNRASNVLERPDDREIEELKALMAPFVHIHKGDILKKSLPGLTECVVLLNAPNMQKELLKCVECQNTFDFEHKITVISVHPALVWKCSLSHKEESAIKRVISKRLKKNRTDFLQKLKQNPNEEQLNLVFKWNEGEQVLCMHGKLDLKQRHSLINIFNDPNSEAKVLLASTKACSEGIHLVGASRVILLDVVWNPSVERQAISRAYRLGQKKEVYTYHLMISGTLESDKYCTQAEKDRVSELVFSSGNRENGVSKKSVVSSDKILDEMASHAKLKGMIESIIYQPKESSLIKSFSL</sequence>
<feature type="compositionally biased region" description="Basic and acidic residues" evidence="7">
    <location>
        <begin position="166"/>
        <end position="178"/>
    </location>
</feature>
<keyword evidence="5" id="KW-0067">ATP-binding</keyword>
<feature type="domain" description="Helicase C-terminal" evidence="9">
    <location>
        <begin position="891"/>
        <end position="1071"/>
    </location>
</feature>
<dbReference type="GO" id="GO:0005634">
    <property type="term" value="C:nucleus"/>
    <property type="evidence" value="ECO:0007669"/>
    <property type="project" value="UniProtKB-SubCell"/>
</dbReference>
<name>A0AAV5IBH4_9ROSI</name>
<dbReference type="Pfam" id="PF00176">
    <property type="entry name" value="SNF2-rel_dom"/>
    <property type="match status" value="1"/>
</dbReference>
<dbReference type="InterPro" id="IPR027417">
    <property type="entry name" value="P-loop_NTPase"/>
</dbReference>
<feature type="compositionally biased region" description="Basic and acidic residues" evidence="7">
    <location>
        <begin position="277"/>
        <end position="292"/>
    </location>
</feature>
<comment type="caution">
    <text evidence="10">The sequence shown here is derived from an EMBL/GenBank/DDBJ whole genome shotgun (WGS) entry which is preliminary data.</text>
</comment>
<feature type="compositionally biased region" description="Basic residues" evidence="7">
    <location>
        <begin position="338"/>
        <end position="350"/>
    </location>
</feature>
<dbReference type="Proteomes" id="UP001054252">
    <property type="component" value="Unassembled WGS sequence"/>
</dbReference>
<feature type="compositionally biased region" description="Basic and acidic residues" evidence="7">
    <location>
        <begin position="110"/>
        <end position="128"/>
    </location>
</feature>
<evidence type="ECO:0000259" key="8">
    <source>
        <dbReference type="PROSITE" id="PS51192"/>
    </source>
</evidence>
<evidence type="ECO:0000256" key="4">
    <source>
        <dbReference type="ARBA" id="ARBA00022806"/>
    </source>
</evidence>
<dbReference type="SMART" id="SM00487">
    <property type="entry name" value="DEXDc"/>
    <property type="match status" value="1"/>
</dbReference>
<dbReference type="Gene3D" id="3.40.50.10810">
    <property type="entry name" value="Tandem AAA-ATPase domain"/>
    <property type="match status" value="1"/>
</dbReference>
<dbReference type="Pfam" id="PF00271">
    <property type="entry name" value="Helicase_C"/>
    <property type="match status" value="1"/>
</dbReference>
<reference evidence="10 11" key="1">
    <citation type="journal article" date="2021" name="Commun. Biol.">
        <title>The genome of Shorea leprosula (Dipterocarpaceae) highlights the ecological relevance of drought in aseasonal tropical rainforests.</title>
        <authorList>
            <person name="Ng K.K.S."/>
            <person name="Kobayashi M.J."/>
            <person name="Fawcett J.A."/>
            <person name="Hatakeyama M."/>
            <person name="Paape T."/>
            <person name="Ng C.H."/>
            <person name="Ang C.C."/>
            <person name="Tnah L.H."/>
            <person name="Lee C.T."/>
            <person name="Nishiyama T."/>
            <person name="Sese J."/>
            <person name="O'Brien M.J."/>
            <person name="Copetti D."/>
            <person name="Mohd Noor M.I."/>
            <person name="Ong R.C."/>
            <person name="Putra M."/>
            <person name="Sireger I.Z."/>
            <person name="Indrioko S."/>
            <person name="Kosugi Y."/>
            <person name="Izuno A."/>
            <person name="Isagi Y."/>
            <person name="Lee S.L."/>
            <person name="Shimizu K.K."/>
        </authorList>
    </citation>
    <scope>NUCLEOTIDE SEQUENCE [LARGE SCALE GENOMIC DNA]</scope>
    <source>
        <strain evidence="10">214</strain>
    </source>
</reference>
<feature type="compositionally biased region" description="Acidic residues" evidence="7">
    <location>
        <begin position="78"/>
        <end position="100"/>
    </location>
</feature>
<feature type="region of interest" description="Disordered" evidence="7">
    <location>
        <begin position="712"/>
        <end position="732"/>
    </location>
</feature>
<keyword evidence="6" id="KW-0539">Nucleus</keyword>
<dbReference type="InterPro" id="IPR000330">
    <property type="entry name" value="SNF2_N"/>
</dbReference>
<feature type="compositionally biased region" description="Basic and acidic residues" evidence="7">
    <location>
        <begin position="300"/>
        <end position="337"/>
    </location>
</feature>
<dbReference type="GO" id="GO:0080188">
    <property type="term" value="P:gene silencing by siRNA-directed DNA methylation"/>
    <property type="evidence" value="ECO:0007669"/>
    <property type="project" value="InterPro"/>
</dbReference>
<dbReference type="InterPro" id="IPR001650">
    <property type="entry name" value="Helicase_C-like"/>
</dbReference>
<dbReference type="GO" id="GO:0016787">
    <property type="term" value="F:hydrolase activity"/>
    <property type="evidence" value="ECO:0007669"/>
    <property type="project" value="UniProtKB-KW"/>
</dbReference>
<dbReference type="EMBL" id="BPVZ01000008">
    <property type="protein sequence ID" value="GKU95016.1"/>
    <property type="molecule type" value="Genomic_DNA"/>
</dbReference>
<dbReference type="CDD" id="cd18793">
    <property type="entry name" value="SF2_C_SNF"/>
    <property type="match status" value="1"/>
</dbReference>
<dbReference type="PROSITE" id="PS51194">
    <property type="entry name" value="HELICASE_CTER"/>
    <property type="match status" value="1"/>
</dbReference>
<feature type="compositionally biased region" description="Polar residues" evidence="7">
    <location>
        <begin position="238"/>
        <end position="249"/>
    </location>
</feature>
<dbReference type="InterPro" id="IPR044567">
    <property type="entry name" value="CLSY/DRD1"/>
</dbReference>
<dbReference type="SMART" id="SM00490">
    <property type="entry name" value="HELICc"/>
    <property type="match status" value="1"/>
</dbReference>
<evidence type="ECO:0000256" key="1">
    <source>
        <dbReference type="ARBA" id="ARBA00004123"/>
    </source>
</evidence>
<evidence type="ECO:0000256" key="6">
    <source>
        <dbReference type="ARBA" id="ARBA00023242"/>
    </source>
</evidence>
<feature type="compositionally biased region" description="Basic and acidic residues" evidence="7">
    <location>
        <begin position="146"/>
        <end position="156"/>
    </location>
</feature>
<evidence type="ECO:0000256" key="3">
    <source>
        <dbReference type="ARBA" id="ARBA00022801"/>
    </source>
</evidence>
<dbReference type="PANTHER" id="PTHR45821">
    <property type="entry name" value="SNF2 DOMAIN-CONTAINING PROTEIN CLASSY 2-RELATED"/>
    <property type="match status" value="1"/>
</dbReference>
<evidence type="ECO:0000256" key="7">
    <source>
        <dbReference type="SAM" id="MobiDB-lite"/>
    </source>
</evidence>
<dbReference type="InterPro" id="IPR038718">
    <property type="entry name" value="SNF2-like_sf"/>
</dbReference>
<dbReference type="PROSITE" id="PS51192">
    <property type="entry name" value="HELICASE_ATP_BIND_1"/>
    <property type="match status" value="1"/>
</dbReference>
<feature type="domain" description="Helicase ATP-binding" evidence="8">
    <location>
        <begin position="579"/>
        <end position="803"/>
    </location>
</feature>
<protein>
    <submittedName>
        <fullName evidence="10">Uncharacterized protein</fullName>
    </submittedName>
</protein>
<dbReference type="SUPFAM" id="SSF52540">
    <property type="entry name" value="P-loop containing nucleoside triphosphate hydrolases"/>
    <property type="match status" value="2"/>
</dbReference>
<feature type="compositionally biased region" description="Low complexity" evidence="7">
    <location>
        <begin position="258"/>
        <end position="271"/>
    </location>
</feature>
<dbReference type="Gene3D" id="3.40.50.300">
    <property type="entry name" value="P-loop containing nucleotide triphosphate hydrolases"/>
    <property type="match status" value="1"/>
</dbReference>